<dbReference type="GO" id="GO:0042773">
    <property type="term" value="P:ATP synthesis coupled electron transport"/>
    <property type="evidence" value="ECO:0007669"/>
    <property type="project" value="InterPro"/>
</dbReference>
<feature type="transmembrane region" description="Helical" evidence="16">
    <location>
        <begin position="12"/>
        <end position="40"/>
    </location>
</feature>
<feature type="transmembrane region" description="Helical" evidence="16">
    <location>
        <begin position="138"/>
        <end position="162"/>
    </location>
</feature>
<dbReference type="InterPro" id="IPR003918">
    <property type="entry name" value="NADH_UbQ_OxRdtase"/>
</dbReference>
<evidence type="ECO:0000256" key="6">
    <source>
        <dbReference type="ARBA" id="ARBA00022660"/>
    </source>
</evidence>
<feature type="transmembrane region" description="Helical" evidence="16">
    <location>
        <begin position="182"/>
        <end position="201"/>
    </location>
</feature>
<dbReference type="Pfam" id="PF00361">
    <property type="entry name" value="Proton_antipo_M"/>
    <property type="match status" value="1"/>
</dbReference>
<evidence type="ECO:0000256" key="4">
    <source>
        <dbReference type="ARBA" id="ARBA00021006"/>
    </source>
</evidence>
<dbReference type="EC" id="7.1.1.2" evidence="3 16"/>
<dbReference type="GO" id="GO:0003954">
    <property type="term" value="F:NADH dehydrogenase activity"/>
    <property type="evidence" value="ECO:0007669"/>
    <property type="project" value="TreeGrafter"/>
</dbReference>
<evidence type="ECO:0000256" key="5">
    <source>
        <dbReference type="ARBA" id="ARBA00022448"/>
    </source>
</evidence>
<dbReference type="GO" id="GO:0008137">
    <property type="term" value="F:NADH dehydrogenase (ubiquinone) activity"/>
    <property type="evidence" value="ECO:0007669"/>
    <property type="project" value="UniProtKB-UniRule"/>
</dbReference>
<feature type="transmembrane region" description="Helical" evidence="16">
    <location>
        <begin position="428"/>
        <end position="452"/>
    </location>
</feature>
<sequence length="453" mass="51137">MLILMPMLSLWVSTYTLWMAASFLLSFLVAAFILTFLPYISSMNILATENLSLDSLSFPLILLTLWTSALMILASINILLNNQASKSFCLNILLLNLTLFVMFSLNNYFMFYIFFEVSLIPTLFLILGWGYQPERLQAGLYLVLYTVTASLPLLMSIIMIMYKNNSLFMFLNTYSPPTIYFINMWWIMSIMAFMVKMPLYTTHLWLPKAHVEAPVAGSMILAGILLKLGSYGVIRLATPFWWTSTFTSISMMFTSISVMGAIITGLICLRQPDLKALIAYSSVGHMGLIIAGFMSNTSWGWEASLTMMVAHGLCSSALFVLANMTYETTQSRSMFLNKGMLSMFPIMALWWFMMASANMGAPPSLNLVSEVSLLASILNLSKSFIIPMILSMFISGMYSLIMYTTTQHGTPTSYSNPLNLFMMRNNTILLLHAFPLFILILKMDLLISWLTWP</sequence>
<dbReference type="AlphaFoldDB" id="Q642W5"/>
<feature type="transmembrane region" description="Helical" evidence="16">
    <location>
        <begin position="111"/>
        <end position="131"/>
    </location>
</feature>
<accession>Q642W5</accession>
<comment type="catalytic activity">
    <reaction evidence="15 16">
        <text>a ubiquinone + NADH + 5 H(+)(in) = a ubiquinol + NAD(+) + 4 H(+)(out)</text>
        <dbReference type="Rhea" id="RHEA:29091"/>
        <dbReference type="Rhea" id="RHEA-COMP:9565"/>
        <dbReference type="Rhea" id="RHEA-COMP:9566"/>
        <dbReference type="ChEBI" id="CHEBI:15378"/>
        <dbReference type="ChEBI" id="CHEBI:16389"/>
        <dbReference type="ChEBI" id="CHEBI:17976"/>
        <dbReference type="ChEBI" id="CHEBI:57540"/>
        <dbReference type="ChEBI" id="CHEBI:57945"/>
        <dbReference type="EC" id="7.1.1.2"/>
    </reaction>
</comment>
<feature type="transmembrane region" description="Helical" evidence="16">
    <location>
        <begin position="301"/>
        <end position="322"/>
    </location>
</feature>
<evidence type="ECO:0000256" key="1">
    <source>
        <dbReference type="ARBA" id="ARBA00004225"/>
    </source>
</evidence>
<dbReference type="EMBL" id="KY972503">
    <property type="protein sequence ID" value="ASK49889.1"/>
    <property type="molecule type" value="Genomic_DNA"/>
</dbReference>
<reference evidence="20" key="2">
    <citation type="journal article" date="2017" name="Sci. Rep.">
        <title>Multiple introns in a deep-sea Annelid (Decemunciger: Ampharetidae) mitochondrial genome.</title>
        <authorList>
            <person name="Bernardino A.F."/>
            <person name="Li Y."/>
            <person name="Smith C.R."/>
            <person name="Halanych K.M."/>
        </authorList>
    </citation>
    <scope>NUCLEOTIDE SEQUENCE</scope>
</reference>
<evidence type="ECO:0000256" key="9">
    <source>
        <dbReference type="ARBA" id="ARBA00022982"/>
    </source>
</evidence>
<feature type="transmembrane region" description="Helical" evidence="16">
    <location>
        <begin position="87"/>
        <end position="105"/>
    </location>
</feature>
<dbReference type="GO" id="GO:0015990">
    <property type="term" value="P:electron transport coupled proton transport"/>
    <property type="evidence" value="ECO:0007669"/>
    <property type="project" value="TreeGrafter"/>
</dbReference>
<dbReference type="Pfam" id="PF01059">
    <property type="entry name" value="Oxidored_q5_N"/>
    <property type="match status" value="1"/>
</dbReference>
<dbReference type="InterPro" id="IPR000260">
    <property type="entry name" value="NADH4_N"/>
</dbReference>
<evidence type="ECO:0000256" key="12">
    <source>
        <dbReference type="ARBA" id="ARBA00023075"/>
    </source>
</evidence>
<evidence type="ECO:0000256" key="11">
    <source>
        <dbReference type="ARBA" id="ARBA00023027"/>
    </source>
</evidence>
<evidence type="ECO:0000256" key="16">
    <source>
        <dbReference type="RuleBase" id="RU003297"/>
    </source>
</evidence>
<comment type="function">
    <text evidence="16">Core subunit of the mitochondrial membrane respiratory chain NADH dehydrogenase (Complex I) which catalyzes electron transfer from NADH through the respiratory chain, using ubiquinone as an electron acceptor. Essential for the catalytic activity and assembly of complex I.</text>
</comment>
<comment type="subcellular location">
    <subcellularLocation>
        <location evidence="1 16">Mitochondrion membrane</location>
        <topology evidence="1 16">Multi-pass membrane protein</topology>
    </subcellularLocation>
</comment>
<keyword evidence="14 16" id="KW-0472">Membrane</keyword>
<evidence type="ECO:0000256" key="2">
    <source>
        <dbReference type="ARBA" id="ARBA00009025"/>
    </source>
</evidence>
<reference evidence="19" key="1">
    <citation type="journal article" date="2005" name="Mol. Biol. Evol.">
        <title>Mitochondrial genomes of Clymenella torquata (Maldanidae) and Riftia pachyptila (Siboglinidae): evidence for conserved gene order in annelida.</title>
        <authorList>
            <person name="Jennings R.M."/>
            <person name="Halanych K.M."/>
        </authorList>
    </citation>
    <scope>NUCLEOTIDE SEQUENCE</scope>
</reference>
<evidence type="ECO:0000259" key="17">
    <source>
        <dbReference type="Pfam" id="PF00361"/>
    </source>
</evidence>
<organism evidence="19">
    <name type="scientific">Clymenella torquata</name>
    <name type="common">Bamboo worm</name>
    <name type="synonym">Clymene torquatus</name>
    <dbReference type="NCBI Taxonomy" id="292503"/>
    <lineage>
        <taxon>Eukaryota</taxon>
        <taxon>Metazoa</taxon>
        <taxon>Spiralia</taxon>
        <taxon>Lophotrochozoa</taxon>
        <taxon>Annelida</taxon>
        <taxon>Polychaeta</taxon>
        <taxon>Sedentaria</taxon>
        <taxon>Scolecida</taxon>
        <taxon>Maldanidae</taxon>
        <taxon>Clymenella</taxon>
    </lineage>
</organism>
<dbReference type="GO" id="GO:0048039">
    <property type="term" value="F:ubiquinone binding"/>
    <property type="evidence" value="ECO:0007669"/>
    <property type="project" value="TreeGrafter"/>
</dbReference>
<evidence type="ECO:0000256" key="3">
    <source>
        <dbReference type="ARBA" id="ARBA00012944"/>
    </source>
</evidence>
<evidence type="ECO:0000256" key="8">
    <source>
        <dbReference type="ARBA" id="ARBA00022967"/>
    </source>
</evidence>
<keyword evidence="8" id="KW-1278">Translocase</keyword>
<feature type="transmembrane region" description="Helical" evidence="16">
    <location>
        <begin position="213"/>
        <end position="234"/>
    </location>
</feature>
<evidence type="ECO:0000256" key="14">
    <source>
        <dbReference type="ARBA" id="ARBA00023136"/>
    </source>
</evidence>
<keyword evidence="5 16" id="KW-0813">Transport</keyword>
<feature type="domain" description="NADH:quinone oxidoreductase/Mrp antiporter transmembrane" evidence="17">
    <location>
        <begin position="106"/>
        <end position="393"/>
    </location>
</feature>
<evidence type="ECO:0000313" key="20">
    <source>
        <dbReference type="EMBL" id="ASK49889.1"/>
    </source>
</evidence>
<evidence type="ECO:0000259" key="18">
    <source>
        <dbReference type="Pfam" id="PF01059"/>
    </source>
</evidence>
<keyword evidence="12 16" id="KW-0830">Ubiquinone</keyword>
<comment type="similarity">
    <text evidence="2 16">Belongs to the complex I subunit 4 family.</text>
</comment>
<keyword evidence="6 16" id="KW-0679">Respiratory chain</keyword>
<dbReference type="InterPro" id="IPR001750">
    <property type="entry name" value="ND/Mrp_TM"/>
</dbReference>
<feature type="domain" description="NADH:ubiquinone oxidoreductase chain 4 N-terminal" evidence="18">
    <location>
        <begin position="3"/>
        <end position="101"/>
    </location>
</feature>
<geneLocation type="mitochondrion" evidence="19"/>
<dbReference type="PANTHER" id="PTHR43507">
    <property type="entry name" value="NADH-UBIQUINONE OXIDOREDUCTASE CHAIN 4"/>
    <property type="match status" value="1"/>
</dbReference>
<keyword evidence="11 16" id="KW-0520">NAD</keyword>
<keyword evidence="7 16" id="KW-0812">Transmembrane</keyword>
<evidence type="ECO:0000313" key="19">
    <source>
        <dbReference type="EMBL" id="AAU20743.1"/>
    </source>
</evidence>
<evidence type="ECO:0000256" key="15">
    <source>
        <dbReference type="ARBA" id="ARBA00049551"/>
    </source>
</evidence>
<gene>
    <name evidence="19" type="primary">nad4</name>
    <name evidence="20" type="synonym">NAD4</name>
</gene>
<evidence type="ECO:0000256" key="13">
    <source>
        <dbReference type="ARBA" id="ARBA00023128"/>
    </source>
</evidence>
<evidence type="ECO:0000256" key="7">
    <source>
        <dbReference type="ARBA" id="ARBA00022692"/>
    </source>
</evidence>
<dbReference type="EMBL" id="AY741661">
    <property type="protein sequence ID" value="AAU20743.1"/>
    <property type="molecule type" value="Genomic_DNA"/>
</dbReference>
<feature type="transmembrane region" description="Helical" evidence="16">
    <location>
        <begin position="60"/>
        <end position="80"/>
    </location>
</feature>
<evidence type="ECO:0000256" key="10">
    <source>
        <dbReference type="ARBA" id="ARBA00022989"/>
    </source>
</evidence>
<dbReference type="GO" id="GO:0031966">
    <property type="term" value="C:mitochondrial membrane"/>
    <property type="evidence" value="ECO:0007669"/>
    <property type="project" value="UniProtKB-SubCell"/>
</dbReference>
<protein>
    <recommendedName>
        <fullName evidence="4 16">NADH-ubiquinone oxidoreductase chain 4</fullName>
        <ecNumber evidence="3 16">7.1.1.2</ecNumber>
    </recommendedName>
</protein>
<feature type="transmembrane region" description="Helical" evidence="16">
    <location>
        <begin position="276"/>
        <end position="295"/>
    </location>
</feature>
<dbReference type="PRINTS" id="PR01437">
    <property type="entry name" value="NUOXDRDTASE4"/>
</dbReference>
<feature type="transmembrane region" description="Helical" evidence="16">
    <location>
        <begin position="240"/>
        <end position="269"/>
    </location>
</feature>
<feature type="transmembrane region" description="Helical" evidence="16">
    <location>
        <begin position="334"/>
        <end position="353"/>
    </location>
</feature>
<name>Q642W5_CLYTO</name>
<keyword evidence="10 16" id="KW-1133">Transmembrane helix</keyword>
<proteinExistence type="inferred from homology"/>
<dbReference type="PANTHER" id="PTHR43507:SF20">
    <property type="entry name" value="NADH-UBIQUINONE OXIDOREDUCTASE CHAIN 4"/>
    <property type="match status" value="1"/>
</dbReference>
<keyword evidence="9 16" id="KW-0249">Electron transport</keyword>
<keyword evidence="13 16" id="KW-0496">Mitochondrion</keyword>